<proteinExistence type="predicted"/>
<evidence type="ECO:0000256" key="1">
    <source>
        <dbReference type="SAM" id="MobiDB-lite"/>
    </source>
</evidence>
<accession>A0A3S4APY4</accession>
<organism evidence="2 3">
    <name type="scientific">Thermothielavioides terrestris</name>
    <dbReference type="NCBI Taxonomy" id="2587410"/>
    <lineage>
        <taxon>Eukaryota</taxon>
        <taxon>Fungi</taxon>
        <taxon>Dikarya</taxon>
        <taxon>Ascomycota</taxon>
        <taxon>Pezizomycotina</taxon>
        <taxon>Sordariomycetes</taxon>
        <taxon>Sordariomycetidae</taxon>
        <taxon>Sordariales</taxon>
        <taxon>Chaetomiaceae</taxon>
        <taxon>Thermothielavioides</taxon>
    </lineage>
</organism>
<name>A0A3S4APY4_9PEZI</name>
<evidence type="ECO:0000313" key="3">
    <source>
        <dbReference type="Proteomes" id="UP000289323"/>
    </source>
</evidence>
<reference evidence="2 3" key="1">
    <citation type="submission" date="2018-04" db="EMBL/GenBank/DDBJ databases">
        <authorList>
            <person name="Huttner S."/>
            <person name="Dainat J."/>
        </authorList>
    </citation>
    <scope>NUCLEOTIDE SEQUENCE [LARGE SCALE GENOMIC DNA]</scope>
</reference>
<protein>
    <submittedName>
        <fullName evidence="2">21a34cbd-a1f8-4183-8a02-eaa16fd86ff2</fullName>
    </submittedName>
</protein>
<dbReference type="AlphaFoldDB" id="A0A3S4APY4"/>
<feature type="compositionally biased region" description="Gly residues" evidence="1">
    <location>
        <begin position="356"/>
        <end position="376"/>
    </location>
</feature>
<sequence>MSSWSDASYTWYSTASDYSEVLTDDSRKCQVEGCHRKHAFVRLAGGRKVYSKYCAEHTCAKTYPEDEGYHCPTPRKAGERYCDEHLRCGEPGCDRKGEYIGVREYIPWFCVQHRCTAPDCHSRATDSRQQRCGRHVRLCSVPGCARPAHQHRDGRLDLVCAVHYGIYRCVWPDCSRSTGSSMRYCPAHKCCVAECAASRDATGGTDACTKHRCTIPRCPNPVLYPSHPRSLHCTLHTCRAAGCVSPRTSTTTSTTTTSSSSSKTTTASDFCPTHTCLTPHCTAPARFAHSHCARHACAVANCANARLGAADPAGALSPSSWRYRDRCEAHARARERRSVSVGGLEDIGIGIGTTGTTTGTGAGVAGGGGGGGGDGGSASLRDRFELELVGERERKRLSDDLEALRRREREREREAERRRAEVERLRRDLEEWRGLDPDRDRW</sequence>
<dbReference type="Proteomes" id="UP000289323">
    <property type="component" value="Unassembled WGS sequence"/>
</dbReference>
<feature type="compositionally biased region" description="Low complexity" evidence="1">
    <location>
        <begin position="248"/>
        <end position="265"/>
    </location>
</feature>
<dbReference type="EMBL" id="OUUZ01000009">
    <property type="protein sequence ID" value="SPQ23061.1"/>
    <property type="molecule type" value="Genomic_DNA"/>
</dbReference>
<gene>
    <name evidence="2" type="ORF">TT172_LOCUS5480</name>
</gene>
<feature type="region of interest" description="Disordered" evidence="1">
    <location>
        <begin position="356"/>
        <end position="378"/>
    </location>
</feature>
<evidence type="ECO:0000313" key="2">
    <source>
        <dbReference type="EMBL" id="SPQ23061.1"/>
    </source>
</evidence>
<feature type="region of interest" description="Disordered" evidence="1">
    <location>
        <begin position="245"/>
        <end position="265"/>
    </location>
</feature>
<feature type="region of interest" description="Disordered" evidence="1">
    <location>
        <begin position="400"/>
        <end position="420"/>
    </location>
</feature>